<comment type="caution">
    <text evidence="1">The sequence shown here is derived from an EMBL/GenBank/DDBJ whole genome shotgun (WGS) entry which is preliminary data.</text>
</comment>
<accession>A0A853CAM0</accession>
<sequence>MSSLYTDLVIVDERSTGLQRRAERARLAGLARCCRPSAWARTARRAAAALSRPRGGQVAATSCCATA</sequence>
<organism evidence="1 2">
    <name type="scientific">Petropleomorpha daqingensis</name>
    <dbReference type="NCBI Taxonomy" id="2026353"/>
    <lineage>
        <taxon>Bacteria</taxon>
        <taxon>Bacillati</taxon>
        <taxon>Actinomycetota</taxon>
        <taxon>Actinomycetes</taxon>
        <taxon>Geodermatophilales</taxon>
        <taxon>Geodermatophilaceae</taxon>
        <taxon>Petropleomorpha</taxon>
    </lineage>
</organism>
<proteinExistence type="predicted"/>
<gene>
    <name evidence="1" type="ORF">GGQ55_001283</name>
</gene>
<protein>
    <submittedName>
        <fullName evidence="1">Uncharacterized protein</fullName>
    </submittedName>
</protein>
<dbReference type="RefSeq" id="WP_179715645.1">
    <property type="nucleotide sequence ID" value="NZ_JACBZT010000001.1"/>
</dbReference>
<evidence type="ECO:0000313" key="2">
    <source>
        <dbReference type="Proteomes" id="UP000541969"/>
    </source>
</evidence>
<dbReference type="AlphaFoldDB" id="A0A853CAM0"/>
<evidence type="ECO:0000313" key="1">
    <source>
        <dbReference type="EMBL" id="NYJ05005.1"/>
    </source>
</evidence>
<keyword evidence="2" id="KW-1185">Reference proteome</keyword>
<name>A0A853CAM0_9ACTN</name>
<dbReference type="EMBL" id="JACBZT010000001">
    <property type="protein sequence ID" value="NYJ05005.1"/>
    <property type="molecule type" value="Genomic_DNA"/>
</dbReference>
<dbReference type="Proteomes" id="UP000541969">
    <property type="component" value="Unassembled WGS sequence"/>
</dbReference>
<reference evidence="1 2" key="1">
    <citation type="submission" date="2020-07" db="EMBL/GenBank/DDBJ databases">
        <title>Sequencing the genomes of 1000 actinobacteria strains.</title>
        <authorList>
            <person name="Klenk H.-P."/>
        </authorList>
    </citation>
    <scope>NUCLEOTIDE SEQUENCE [LARGE SCALE GENOMIC DNA]</scope>
    <source>
        <strain evidence="1 2">DSM 104001</strain>
    </source>
</reference>